<proteinExistence type="predicted"/>
<comment type="caution">
    <text evidence="1">The sequence shown here is derived from an EMBL/GenBank/DDBJ whole genome shotgun (WGS) entry which is preliminary data.</text>
</comment>
<gene>
    <name evidence="1" type="ORF">WNY59_06035</name>
</gene>
<organism evidence="1 2">
    <name type="scientific">Ahrensia kielensis</name>
    <dbReference type="NCBI Taxonomy" id="76980"/>
    <lineage>
        <taxon>Bacteria</taxon>
        <taxon>Pseudomonadati</taxon>
        <taxon>Pseudomonadota</taxon>
        <taxon>Alphaproteobacteria</taxon>
        <taxon>Hyphomicrobiales</taxon>
        <taxon>Ahrensiaceae</taxon>
        <taxon>Ahrensia</taxon>
    </lineage>
</organism>
<name>A0ABU9T4T7_9HYPH</name>
<dbReference type="Proteomes" id="UP001477870">
    <property type="component" value="Unassembled WGS sequence"/>
</dbReference>
<accession>A0ABU9T4T7</accession>
<protein>
    <submittedName>
        <fullName evidence="1">Uncharacterized protein</fullName>
    </submittedName>
</protein>
<reference evidence="1 2" key="1">
    <citation type="submission" date="2024-03" db="EMBL/GenBank/DDBJ databases">
        <title>Community enrichment and isolation of bacterial strains for fucoidan degradation.</title>
        <authorList>
            <person name="Sichert A."/>
        </authorList>
    </citation>
    <scope>NUCLEOTIDE SEQUENCE [LARGE SCALE GENOMIC DNA]</scope>
    <source>
        <strain evidence="1 2">AS62</strain>
    </source>
</reference>
<dbReference type="EMBL" id="JBBMQO010000003">
    <property type="protein sequence ID" value="MEM5501143.1"/>
    <property type="molecule type" value="Genomic_DNA"/>
</dbReference>
<sequence length="55" mass="6238">MSSQSRFKNIGNYFLGAAETFGRARLAKEIASMPEQHFATKGTTRDNELRKVFDL</sequence>
<keyword evidence="2" id="KW-1185">Reference proteome</keyword>
<evidence type="ECO:0000313" key="2">
    <source>
        <dbReference type="Proteomes" id="UP001477870"/>
    </source>
</evidence>
<evidence type="ECO:0000313" key="1">
    <source>
        <dbReference type="EMBL" id="MEM5501143.1"/>
    </source>
</evidence>
<dbReference type="RefSeq" id="WP_342847654.1">
    <property type="nucleotide sequence ID" value="NZ_JBBMQO010000003.1"/>
</dbReference>